<accession>A0A3M0IIH6</accession>
<comment type="caution">
    <text evidence="2">The sequence shown here is derived from an EMBL/GenBank/DDBJ whole genome shotgun (WGS) entry which is preliminary data.</text>
</comment>
<dbReference type="AlphaFoldDB" id="A0A3M0IIH6"/>
<sequence length="217" mass="24782">MKRQNVRTLALIVCTFTYCWWEPPKYNLSAEGYGELERLVLKLKPHKAGVQWKFAGSFYFAITVITTIVFTIPIIPVFAIPIIQKSSGLGISSGIHPKDPGMPEKDADPLGSIPKELWLCLSRDSQPRSQDLGMLERGWIPTQTSHPENSCCSRPLRTLERLWDWDEDSRYPERLPWVELRPQMAFPVSISLEFPGNVWERAGTSQKIALPEIPWFG</sequence>
<feature type="transmembrane region" description="Helical" evidence="1">
    <location>
        <begin position="58"/>
        <end position="83"/>
    </location>
</feature>
<evidence type="ECO:0000256" key="1">
    <source>
        <dbReference type="SAM" id="Phobius"/>
    </source>
</evidence>
<evidence type="ECO:0000313" key="3">
    <source>
        <dbReference type="Proteomes" id="UP000269221"/>
    </source>
</evidence>
<gene>
    <name evidence="2" type="ORF">DUI87_35537</name>
</gene>
<dbReference type="STRING" id="333673.A0A3M0IIH6"/>
<keyword evidence="1" id="KW-1133">Transmembrane helix</keyword>
<organism evidence="2 3">
    <name type="scientific">Hirundo rustica rustica</name>
    <dbReference type="NCBI Taxonomy" id="333673"/>
    <lineage>
        <taxon>Eukaryota</taxon>
        <taxon>Metazoa</taxon>
        <taxon>Chordata</taxon>
        <taxon>Craniata</taxon>
        <taxon>Vertebrata</taxon>
        <taxon>Euteleostomi</taxon>
        <taxon>Archelosauria</taxon>
        <taxon>Archosauria</taxon>
        <taxon>Dinosauria</taxon>
        <taxon>Saurischia</taxon>
        <taxon>Theropoda</taxon>
        <taxon>Coelurosauria</taxon>
        <taxon>Aves</taxon>
        <taxon>Neognathae</taxon>
        <taxon>Neoaves</taxon>
        <taxon>Telluraves</taxon>
        <taxon>Australaves</taxon>
        <taxon>Passeriformes</taxon>
        <taxon>Sylvioidea</taxon>
        <taxon>Hirundinidae</taxon>
        <taxon>Hirundo</taxon>
    </lineage>
</organism>
<protein>
    <submittedName>
        <fullName evidence="2">Uncharacterized protein</fullName>
    </submittedName>
</protein>
<keyword evidence="3" id="KW-1185">Reference proteome</keyword>
<proteinExistence type="predicted"/>
<reference evidence="2 3" key="1">
    <citation type="submission" date="2018-07" db="EMBL/GenBank/DDBJ databases">
        <title>A high quality draft genome assembly of the barn swallow (H. rustica rustica).</title>
        <authorList>
            <person name="Formenti G."/>
            <person name="Chiara M."/>
            <person name="Poveda L."/>
            <person name="Francoijs K.-J."/>
            <person name="Bonisoli-Alquati A."/>
            <person name="Canova L."/>
            <person name="Gianfranceschi L."/>
            <person name="Horner D.S."/>
            <person name="Saino N."/>
        </authorList>
    </citation>
    <scope>NUCLEOTIDE SEQUENCE [LARGE SCALE GENOMIC DNA]</scope>
    <source>
        <strain evidence="2">Chelidonia</strain>
        <tissue evidence="2">Blood</tissue>
    </source>
</reference>
<dbReference type="OrthoDB" id="297496at2759"/>
<dbReference type="EMBL" id="QRBI01000355">
    <property type="protein sequence ID" value="RMB88102.1"/>
    <property type="molecule type" value="Genomic_DNA"/>
</dbReference>
<name>A0A3M0IIH6_HIRRU</name>
<evidence type="ECO:0000313" key="2">
    <source>
        <dbReference type="EMBL" id="RMB88102.1"/>
    </source>
</evidence>
<keyword evidence="1" id="KW-0472">Membrane</keyword>
<dbReference type="Proteomes" id="UP000269221">
    <property type="component" value="Unassembled WGS sequence"/>
</dbReference>
<keyword evidence="1" id="KW-0812">Transmembrane</keyword>